<dbReference type="Proteomes" id="UP000674234">
    <property type="component" value="Unassembled WGS sequence"/>
</dbReference>
<dbReference type="GO" id="GO:0016987">
    <property type="term" value="F:sigma factor activity"/>
    <property type="evidence" value="ECO:0007669"/>
    <property type="project" value="UniProtKB-KW"/>
</dbReference>
<evidence type="ECO:0000256" key="3">
    <source>
        <dbReference type="ARBA" id="ARBA00023082"/>
    </source>
</evidence>
<evidence type="ECO:0000259" key="7">
    <source>
        <dbReference type="Pfam" id="PF08281"/>
    </source>
</evidence>
<dbReference type="GO" id="GO:0006352">
    <property type="term" value="P:DNA-templated transcription initiation"/>
    <property type="evidence" value="ECO:0007669"/>
    <property type="project" value="InterPro"/>
</dbReference>
<comment type="similarity">
    <text evidence="1">Belongs to the sigma-70 factor family. ECF subfamily.</text>
</comment>
<keyword evidence="5" id="KW-0804">Transcription</keyword>
<accession>A0A940WR97</accession>
<dbReference type="InterPro" id="IPR013249">
    <property type="entry name" value="RNA_pol_sigma70_r4_t2"/>
</dbReference>
<keyword evidence="3" id="KW-0731">Sigma factor</keyword>
<dbReference type="EMBL" id="JAFCNB010000008">
    <property type="protein sequence ID" value="MBP2705534.1"/>
    <property type="molecule type" value="Genomic_DNA"/>
</dbReference>
<keyword evidence="9" id="KW-1185">Reference proteome</keyword>
<comment type="caution">
    <text evidence="8">The sequence shown here is derived from an EMBL/GenBank/DDBJ whole genome shotgun (WGS) entry which is preliminary data.</text>
</comment>
<dbReference type="AlphaFoldDB" id="A0A940WR97"/>
<feature type="domain" description="RNA polymerase sigma factor 70 region 4 type 2" evidence="7">
    <location>
        <begin position="89"/>
        <end position="141"/>
    </location>
</feature>
<organism evidence="8 9">
    <name type="scientific">Microbispora oryzae</name>
    <dbReference type="NCBI Taxonomy" id="2806554"/>
    <lineage>
        <taxon>Bacteria</taxon>
        <taxon>Bacillati</taxon>
        <taxon>Actinomycetota</taxon>
        <taxon>Actinomycetes</taxon>
        <taxon>Streptosporangiales</taxon>
        <taxon>Streptosporangiaceae</taxon>
        <taxon>Microbispora</taxon>
    </lineage>
</organism>
<sequence length="165" mass="18939">MYDECRQRVWAYVVSRAGRQIADEVVSETFAIAWRRFDDVPEPALPWLLGVSRNVLRDNIRAEIKQESLARELETWNEGDHAERVAERFAVVRALATLSEDEREILILVAWQGLSPRDAARVVGCSPAAFRVRLHRARKRLAQAVEGAPAIVNRPRVRSMHKEWS</sequence>
<dbReference type="CDD" id="cd06171">
    <property type="entry name" value="Sigma70_r4"/>
    <property type="match status" value="1"/>
</dbReference>
<keyword evidence="2" id="KW-0805">Transcription regulation</keyword>
<name>A0A940WR97_9ACTN</name>
<dbReference type="InterPro" id="IPR013324">
    <property type="entry name" value="RNA_pol_sigma_r3/r4-like"/>
</dbReference>
<dbReference type="PANTHER" id="PTHR43133:SF8">
    <property type="entry name" value="RNA POLYMERASE SIGMA FACTOR HI_1459-RELATED"/>
    <property type="match status" value="1"/>
</dbReference>
<dbReference type="GO" id="GO:0003677">
    <property type="term" value="F:DNA binding"/>
    <property type="evidence" value="ECO:0007669"/>
    <property type="project" value="UniProtKB-KW"/>
</dbReference>
<evidence type="ECO:0000256" key="5">
    <source>
        <dbReference type="ARBA" id="ARBA00023163"/>
    </source>
</evidence>
<evidence type="ECO:0000313" key="9">
    <source>
        <dbReference type="Proteomes" id="UP000674234"/>
    </source>
</evidence>
<dbReference type="Pfam" id="PF08281">
    <property type="entry name" value="Sigma70_r4_2"/>
    <property type="match status" value="1"/>
</dbReference>
<dbReference type="Gene3D" id="1.10.10.10">
    <property type="entry name" value="Winged helix-like DNA-binding domain superfamily/Winged helix DNA-binding domain"/>
    <property type="match status" value="1"/>
</dbReference>
<feature type="domain" description="RNA polymerase sigma-70 region 2" evidence="6">
    <location>
        <begin position="1"/>
        <end position="62"/>
    </location>
</feature>
<evidence type="ECO:0000256" key="4">
    <source>
        <dbReference type="ARBA" id="ARBA00023125"/>
    </source>
</evidence>
<dbReference type="SUPFAM" id="SSF88946">
    <property type="entry name" value="Sigma2 domain of RNA polymerase sigma factors"/>
    <property type="match status" value="1"/>
</dbReference>
<gene>
    <name evidence="8" type="ORF">JOL79_17115</name>
</gene>
<keyword evidence="4" id="KW-0238">DNA-binding</keyword>
<dbReference type="Gene3D" id="1.10.1740.10">
    <property type="match status" value="1"/>
</dbReference>
<dbReference type="InterPro" id="IPR013325">
    <property type="entry name" value="RNA_pol_sigma_r2"/>
</dbReference>
<evidence type="ECO:0000256" key="1">
    <source>
        <dbReference type="ARBA" id="ARBA00010641"/>
    </source>
</evidence>
<dbReference type="NCBIfam" id="TIGR02937">
    <property type="entry name" value="sigma70-ECF"/>
    <property type="match status" value="1"/>
</dbReference>
<dbReference type="SUPFAM" id="SSF88659">
    <property type="entry name" value="Sigma3 and sigma4 domains of RNA polymerase sigma factors"/>
    <property type="match status" value="1"/>
</dbReference>
<evidence type="ECO:0000313" key="8">
    <source>
        <dbReference type="EMBL" id="MBP2705534.1"/>
    </source>
</evidence>
<proteinExistence type="inferred from homology"/>
<dbReference type="InterPro" id="IPR036388">
    <property type="entry name" value="WH-like_DNA-bd_sf"/>
</dbReference>
<protein>
    <submittedName>
        <fullName evidence="8">Sigma-70 family RNA polymerase sigma factor</fullName>
    </submittedName>
</protein>
<dbReference type="InterPro" id="IPR039425">
    <property type="entry name" value="RNA_pol_sigma-70-like"/>
</dbReference>
<dbReference type="InterPro" id="IPR007627">
    <property type="entry name" value="RNA_pol_sigma70_r2"/>
</dbReference>
<evidence type="ECO:0000256" key="2">
    <source>
        <dbReference type="ARBA" id="ARBA00023015"/>
    </source>
</evidence>
<dbReference type="Pfam" id="PF04542">
    <property type="entry name" value="Sigma70_r2"/>
    <property type="match status" value="1"/>
</dbReference>
<dbReference type="InterPro" id="IPR014284">
    <property type="entry name" value="RNA_pol_sigma-70_dom"/>
</dbReference>
<evidence type="ECO:0000259" key="6">
    <source>
        <dbReference type="Pfam" id="PF04542"/>
    </source>
</evidence>
<dbReference type="PANTHER" id="PTHR43133">
    <property type="entry name" value="RNA POLYMERASE ECF-TYPE SIGMA FACTO"/>
    <property type="match status" value="1"/>
</dbReference>
<reference evidence="8" key="1">
    <citation type="submission" date="2021-02" db="EMBL/GenBank/DDBJ databases">
        <title>Draft genome sequence of Microbispora sp. RL4-1S isolated from rice leaves in Thailand.</title>
        <authorList>
            <person name="Muangham S."/>
            <person name="Duangmal K."/>
        </authorList>
    </citation>
    <scope>NUCLEOTIDE SEQUENCE</scope>
    <source>
        <strain evidence="8">RL4-1S</strain>
    </source>
</reference>